<dbReference type="Proteomes" id="UP001074446">
    <property type="component" value="Unassembled WGS sequence"/>
</dbReference>
<dbReference type="Pfam" id="PF00072">
    <property type="entry name" value="Response_reg"/>
    <property type="match status" value="1"/>
</dbReference>
<proteinExistence type="predicted"/>
<evidence type="ECO:0000313" key="5">
    <source>
        <dbReference type="Proteomes" id="UP001068021"/>
    </source>
</evidence>
<dbReference type="RefSeq" id="WP_048080200.1">
    <property type="nucleotide sequence ID" value="NZ_JAPVER010000018.1"/>
</dbReference>
<feature type="modified residue" description="4-aspartylphosphate" evidence="1">
    <location>
        <position position="66"/>
    </location>
</feature>
<organism evidence="3 5">
    <name type="scientific">Methanobacterium veterum</name>
    <dbReference type="NCBI Taxonomy" id="408577"/>
    <lineage>
        <taxon>Archaea</taxon>
        <taxon>Methanobacteriati</taxon>
        <taxon>Methanobacteriota</taxon>
        <taxon>Methanomada group</taxon>
        <taxon>Methanobacteria</taxon>
        <taxon>Methanobacteriales</taxon>
        <taxon>Methanobacteriaceae</taxon>
        <taxon>Methanobacterium</taxon>
    </lineage>
</organism>
<comment type="caution">
    <text evidence="3">The sequence shown here is derived from an EMBL/GenBank/DDBJ whole genome shotgun (WGS) entry which is preliminary data.</text>
</comment>
<dbReference type="PANTHER" id="PTHR44520:SF2">
    <property type="entry name" value="RESPONSE REGULATOR RCP1"/>
    <property type="match status" value="1"/>
</dbReference>
<dbReference type="InterPro" id="IPR052893">
    <property type="entry name" value="TCS_response_regulator"/>
</dbReference>
<sequence length="153" mass="17411">MNTIKTVSTLLVEDNPADARLVKEVIAECNVRHELNIVGDGEEAINYLHKKGKYEHCETPRLIILDLNMPKKNGREVLSEIKEDDELKLIPIIVLTTSDNNKDVCDSYKYSANAFLTKPADFDEFIEVIHSVMDFWMDKAILPDCNICKDEIG</sequence>
<dbReference type="Gene3D" id="3.40.50.2300">
    <property type="match status" value="1"/>
</dbReference>
<dbReference type="InterPro" id="IPR001789">
    <property type="entry name" value="Sig_transdc_resp-reg_receiver"/>
</dbReference>
<evidence type="ECO:0000313" key="4">
    <source>
        <dbReference type="EMBL" id="MCZ3372646.1"/>
    </source>
</evidence>
<dbReference type="PROSITE" id="PS50110">
    <property type="entry name" value="RESPONSE_REGULATORY"/>
    <property type="match status" value="1"/>
</dbReference>
<protein>
    <submittedName>
        <fullName evidence="3">Response regulator</fullName>
    </submittedName>
</protein>
<evidence type="ECO:0000256" key="1">
    <source>
        <dbReference type="PROSITE-ProRule" id="PRU00169"/>
    </source>
</evidence>
<dbReference type="CDD" id="cd17557">
    <property type="entry name" value="REC_Rcp-like"/>
    <property type="match status" value="1"/>
</dbReference>
<keyword evidence="5" id="KW-1185">Reference proteome</keyword>
<reference evidence="3" key="1">
    <citation type="submission" date="2022-12" db="EMBL/GenBank/DDBJ databases">
        <title>Reclassification of two methanogenic archaea species isolated from the Kolyma lowland permafrost.</title>
        <authorList>
            <person name="Trubitsyn V.E."/>
            <person name="Rivkina E.M."/>
            <person name="Shcherbakova V.A."/>
        </authorList>
    </citation>
    <scope>NUCLEOTIDE SEQUENCE</scope>
    <source>
        <strain evidence="3">M2</strain>
        <strain evidence="4">MK4</strain>
    </source>
</reference>
<keyword evidence="1" id="KW-0597">Phosphoprotein</keyword>
<accession>A0A9E4ZTX9</accession>
<evidence type="ECO:0000259" key="2">
    <source>
        <dbReference type="PROSITE" id="PS50110"/>
    </source>
</evidence>
<dbReference type="EMBL" id="JAPVER010000018">
    <property type="protein sequence ID" value="MCZ3364891.1"/>
    <property type="molecule type" value="Genomic_DNA"/>
</dbReference>
<dbReference type="PANTHER" id="PTHR44520">
    <property type="entry name" value="RESPONSE REGULATOR RCP1-RELATED"/>
    <property type="match status" value="1"/>
</dbReference>
<dbReference type="InterPro" id="IPR011006">
    <property type="entry name" value="CheY-like_superfamily"/>
</dbReference>
<dbReference type="Proteomes" id="UP001068021">
    <property type="component" value="Unassembled WGS sequence"/>
</dbReference>
<feature type="domain" description="Response regulatory" evidence="2">
    <location>
        <begin position="8"/>
        <end position="133"/>
    </location>
</feature>
<name>A0A9E4ZTX9_9EURY</name>
<evidence type="ECO:0000313" key="3">
    <source>
        <dbReference type="EMBL" id="MCZ3364891.1"/>
    </source>
</evidence>
<dbReference type="SUPFAM" id="SSF52172">
    <property type="entry name" value="CheY-like"/>
    <property type="match status" value="1"/>
</dbReference>
<dbReference type="EMBL" id="JAPVES010000030">
    <property type="protein sequence ID" value="MCZ3372646.1"/>
    <property type="molecule type" value="Genomic_DNA"/>
</dbReference>
<dbReference type="AlphaFoldDB" id="A0A9E4ZTX9"/>
<gene>
    <name evidence="4" type="ORF">O3H35_08360</name>
    <name evidence="3" type="ORF">O3H54_03240</name>
</gene>
<dbReference type="GO" id="GO:0000160">
    <property type="term" value="P:phosphorelay signal transduction system"/>
    <property type="evidence" value="ECO:0007669"/>
    <property type="project" value="InterPro"/>
</dbReference>
<dbReference type="SMART" id="SM00448">
    <property type="entry name" value="REC"/>
    <property type="match status" value="1"/>
</dbReference>